<dbReference type="Pfam" id="PF01969">
    <property type="entry name" value="Ni_insertion"/>
    <property type="match status" value="1"/>
</dbReference>
<gene>
    <name evidence="2 3" type="primary">larC</name>
    <name evidence="3" type="ORF">GCM10022399_19120</name>
</gene>
<dbReference type="EMBL" id="BAABDC010000002">
    <property type="protein sequence ID" value="GAA3702838.1"/>
    <property type="molecule type" value="Genomic_DNA"/>
</dbReference>
<comment type="caution">
    <text evidence="3">The sequence shown here is derived from an EMBL/GenBank/DDBJ whole genome shotgun (WGS) entry which is preliminary data.</text>
</comment>
<comment type="catalytic activity">
    <reaction evidence="2">
        <text>Ni(II)-pyridinium-3,5-bisthiocarboxylate mononucleotide = pyridinium-3,5-bisthiocarboxylate mononucleotide + Ni(2+)</text>
        <dbReference type="Rhea" id="RHEA:54784"/>
        <dbReference type="ChEBI" id="CHEBI:49786"/>
        <dbReference type="ChEBI" id="CHEBI:137372"/>
        <dbReference type="ChEBI" id="CHEBI:137373"/>
        <dbReference type="EC" id="4.99.1.12"/>
    </reaction>
</comment>
<comment type="function">
    <text evidence="2">Involved in the biosynthesis of a nickel-pincer cofactor ((SCS)Ni(II) pincer complex). Binds Ni(2+), and functions in nickel delivery to pyridinium-3,5-bisthiocarboxylic acid mononucleotide (P2TMN), to form the mature cofactor. Is thus probably required for the activation of nickel-pincer cofactor-dependent enzymes.</text>
</comment>
<dbReference type="NCBIfam" id="TIGR00299">
    <property type="entry name" value="nickel pincer cofactor biosynthesis protein LarC"/>
    <property type="match status" value="1"/>
</dbReference>
<sequence length="424" mass="44365">MDPRAGRHSTGWFDLSAGVAGDMLLAALVDAGGSLERMQAAVDAVIPGTVRLVAHEVVRAGMRALKVDVELLVEDQPHRRWSEIRDRVTGAELDDPVRSLVLAAFGSLAQAEARVHGVGVDDVHFHEVGAWDSIADVVGVCAGVVELDLTDISTSRISLGSGAVRAAHGTMPVPVPAVLELCRGWQVTSGGDGELATPTGLALVTALAARQEPLPALRVHTTGVGAGSKDISGRPNVVRLVVGDTEAVATETGMAAPGDGSLERRDMVVLEANVDDLDPRVWPSVVDDLLAAGAADAWLTPMVMKRGRPAQLLSVLADPQQATQLLDLVFRSTSTIGVRETSVTRWALARGWHAVLLDGHRIGVKVAHREGRIVHATPEFRDVEAAALALSRPVRDVLEAAVAAAAAAHLTPGADVPAALDDHA</sequence>
<dbReference type="PANTHER" id="PTHR36566:SF1">
    <property type="entry name" value="PYRIDINIUM-3,5-BISTHIOCARBOXYLIC ACID MONONUCLEOTIDE NICKEL INSERTION PROTEIN"/>
    <property type="match status" value="1"/>
</dbReference>
<dbReference type="PANTHER" id="PTHR36566">
    <property type="entry name" value="NICKEL INSERTION PROTEIN-RELATED"/>
    <property type="match status" value="1"/>
</dbReference>
<dbReference type="Gene3D" id="3.30.70.1380">
    <property type="entry name" value="Transcriptional regulatory protein pf0864 domain like"/>
    <property type="match status" value="1"/>
</dbReference>
<evidence type="ECO:0000256" key="1">
    <source>
        <dbReference type="ARBA" id="ARBA00022596"/>
    </source>
</evidence>
<dbReference type="EC" id="4.99.1.12" evidence="2"/>
<reference evidence="4" key="1">
    <citation type="journal article" date="2019" name="Int. J. Syst. Evol. Microbiol.">
        <title>The Global Catalogue of Microorganisms (GCM) 10K type strain sequencing project: providing services to taxonomists for standard genome sequencing and annotation.</title>
        <authorList>
            <consortium name="The Broad Institute Genomics Platform"/>
            <consortium name="The Broad Institute Genome Sequencing Center for Infectious Disease"/>
            <person name="Wu L."/>
            <person name="Ma J."/>
        </authorList>
    </citation>
    <scope>NUCLEOTIDE SEQUENCE [LARGE SCALE GENOMIC DNA]</scope>
    <source>
        <strain evidence="4">JCM 17125</strain>
    </source>
</reference>
<keyword evidence="2" id="KW-0456">Lyase</keyword>
<evidence type="ECO:0000256" key="2">
    <source>
        <dbReference type="HAMAP-Rule" id="MF_01074"/>
    </source>
</evidence>
<dbReference type="HAMAP" id="MF_01074">
    <property type="entry name" value="LarC"/>
    <property type="match status" value="1"/>
</dbReference>
<dbReference type="Proteomes" id="UP001501468">
    <property type="component" value="Unassembled WGS sequence"/>
</dbReference>
<keyword evidence="1 2" id="KW-0533">Nickel</keyword>
<evidence type="ECO:0000313" key="3">
    <source>
        <dbReference type="EMBL" id="GAA3702838.1"/>
    </source>
</evidence>
<organism evidence="3 4">
    <name type="scientific">Terrabacter ginsenosidimutans</name>
    <dbReference type="NCBI Taxonomy" id="490575"/>
    <lineage>
        <taxon>Bacteria</taxon>
        <taxon>Bacillati</taxon>
        <taxon>Actinomycetota</taxon>
        <taxon>Actinomycetes</taxon>
        <taxon>Micrococcales</taxon>
        <taxon>Intrasporangiaceae</taxon>
        <taxon>Terrabacter</taxon>
    </lineage>
</organism>
<dbReference type="RefSeq" id="WP_344944892.1">
    <property type="nucleotide sequence ID" value="NZ_BAABDC010000002.1"/>
</dbReference>
<name>A0ABP7DDF3_9MICO</name>
<dbReference type="InterPro" id="IPR002822">
    <property type="entry name" value="Ni_insertion"/>
</dbReference>
<protein>
    <recommendedName>
        <fullName evidence="2">Pyridinium-3,5-bisthiocarboxylic acid mononucleotide nickel insertion protein</fullName>
        <shortName evidence="2">P2TMN nickel insertion protein</shortName>
        <ecNumber evidence="2">4.99.1.12</ecNumber>
    </recommendedName>
    <alternativeName>
        <fullName evidence="2">Nickel-pincer cofactor biosynthesis protein LarC</fullName>
    </alternativeName>
</protein>
<proteinExistence type="inferred from homology"/>
<comment type="similarity">
    <text evidence="2">Belongs to the LarC family.</text>
</comment>
<dbReference type="Gene3D" id="3.10.20.300">
    <property type="entry name" value="mk0293 like domain"/>
    <property type="match status" value="1"/>
</dbReference>
<evidence type="ECO:0000313" key="4">
    <source>
        <dbReference type="Proteomes" id="UP001501468"/>
    </source>
</evidence>
<accession>A0ABP7DDF3</accession>
<keyword evidence="4" id="KW-1185">Reference proteome</keyword>